<protein>
    <recommendedName>
        <fullName evidence="4">Myb-like domain-containing protein</fullName>
    </recommendedName>
</protein>
<dbReference type="GO" id="GO:0000182">
    <property type="term" value="F:rDNA binding"/>
    <property type="evidence" value="ECO:0007669"/>
    <property type="project" value="TreeGrafter"/>
</dbReference>
<dbReference type="CDD" id="cd00167">
    <property type="entry name" value="SANT"/>
    <property type="match status" value="1"/>
</dbReference>
<dbReference type="GO" id="GO:0000500">
    <property type="term" value="C:RNA polymerase I upstream activating factor complex"/>
    <property type="evidence" value="ECO:0007669"/>
    <property type="project" value="InterPro"/>
</dbReference>
<dbReference type="SUPFAM" id="SSF46689">
    <property type="entry name" value="Homeodomain-like"/>
    <property type="match status" value="1"/>
</dbReference>
<dbReference type="GO" id="GO:0001181">
    <property type="term" value="F:RNA polymerase I general transcription initiation factor activity"/>
    <property type="evidence" value="ECO:0007669"/>
    <property type="project" value="TreeGrafter"/>
</dbReference>
<gene>
    <name evidence="2" type="ORF">N7494_011495</name>
</gene>
<dbReference type="InterPro" id="IPR039601">
    <property type="entry name" value="Rrn5"/>
</dbReference>
<organism evidence="2 3">
    <name type="scientific">Penicillium frequentans</name>
    <dbReference type="NCBI Taxonomy" id="3151616"/>
    <lineage>
        <taxon>Eukaryota</taxon>
        <taxon>Fungi</taxon>
        <taxon>Dikarya</taxon>
        <taxon>Ascomycota</taxon>
        <taxon>Pezizomycotina</taxon>
        <taxon>Eurotiomycetes</taxon>
        <taxon>Eurotiomycetidae</taxon>
        <taxon>Eurotiales</taxon>
        <taxon>Aspergillaceae</taxon>
        <taxon>Penicillium</taxon>
    </lineage>
</organism>
<feature type="compositionally biased region" description="Basic and acidic residues" evidence="1">
    <location>
        <begin position="35"/>
        <end position="48"/>
    </location>
</feature>
<dbReference type="Proteomes" id="UP001220324">
    <property type="component" value="Unassembled WGS sequence"/>
</dbReference>
<dbReference type="EMBL" id="JAQIZZ010000008">
    <property type="protein sequence ID" value="KAJ5524845.1"/>
    <property type="molecule type" value="Genomic_DNA"/>
</dbReference>
<dbReference type="AlphaFoldDB" id="A0AAD6CK07"/>
<evidence type="ECO:0008006" key="4">
    <source>
        <dbReference type="Google" id="ProtNLM"/>
    </source>
</evidence>
<dbReference type="PANTHER" id="PTHR28079:SF1">
    <property type="entry name" value="RNA POLYMERASE I-SPECIFIC TRANSCRIPTION INITIATION FACTOR RRN5"/>
    <property type="match status" value="1"/>
</dbReference>
<name>A0AAD6CK07_9EURO</name>
<evidence type="ECO:0000313" key="2">
    <source>
        <dbReference type="EMBL" id="KAJ5524845.1"/>
    </source>
</evidence>
<feature type="region of interest" description="Disordered" evidence="1">
    <location>
        <begin position="561"/>
        <end position="621"/>
    </location>
</feature>
<evidence type="ECO:0000256" key="1">
    <source>
        <dbReference type="SAM" id="MobiDB-lite"/>
    </source>
</evidence>
<keyword evidence="3" id="KW-1185">Reference proteome</keyword>
<dbReference type="PANTHER" id="PTHR28079">
    <property type="entry name" value="RNA POLYMERASE I-SPECIFIC TRANSCRIPTION INITIATION FACTOR RRN5"/>
    <property type="match status" value="1"/>
</dbReference>
<evidence type="ECO:0000313" key="3">
    <source>
        <dbReference type="Proteomes" id="UP001220324"/>
    </source>
</evidence>
<feature type="region of interest" description="Disordered" evidence="1">
    <location>
        <begin position="397"/>
        <end position="460"/>
    </location>
</feature>
<reference evidence="2 3" key="1">
    <citation type="journal article" date="2023" name="IMA Fungus">
        <title>Comparative genomic study of the Penicillium genus elucidates a diverse pangenome and 15 lateral gene transfer events.</title>
        <authorList>
            <person name="Petersen C."/>
            <person name="Sorensen T."/>
            <person name="Nielsen M.R."/>
            <person name="Sondergaard T.E."/>
            <person name="Sorensen J.L."/>
            <person name="Fitzpatrick D.A."/>
            <person name="Frisvad J.C."/>
            <person name="Nielsen K.L."/>
        </authorList>
    </citation>
    <scope>NUCLEOTIDE SEQUENCE [LARGE SCALE GENOMIC DNA]</scope>
    <source>
        <strain evidence="2 3">IBT 35679</strain>
    </source>
</reference>
<feature type="region of interest" description="Disordered" evidence="1">
    <location>
        <begin position="1"/>
        <end position="73"/>
    </location>
</feature>
<dbReference type="InterPro" id="IPR001005">
    <property type="entry name" value="SANT/Myb"/>
</dbReference>
<feature type="compositionally biased region" description="Basic and acidic residues" evidence="1">
    <location>
        <begin position="597"/>
        <end position="607"/>
    </location>
</feature>
<dbReference type="GO" id="GO:0042790">
    <property type="term" value="P:nucleolar large rRNA transcription by RNA polymerase I"/>
    <property type="evidence" value="ECO:0007669"/>
    <property type="project" value="InterPro"/>
</dbReference>
<dbReference type="InterPro" id="IPR009057">
    <property type="entry name" value="Homeodomain-like_sf"/>
</dbReference>
<feature type="compositionally biased region" description="Acidic residues" evidence="1">
    <location>
        <begin position="400"/>
        <end position="422"/>
    </location>
</feature>
<comment type="caution">
    <text evidence="2">The sequence shown here is derived from an EMBL/GenBank/DDBJ whole genome shotgun (WGS) entry which is preliminary data.</text>
</comment>
<sequence>MSSVSSFEPDNSDDSDFSIESNRGRQQRRSTSRFESFDLKFPHSEERGLSQNHAGYGTEQEGSEDEPKSSQNRWEQHDALLADLKGSSLAQYITLLEQTEHDIPVTKSIEDDNKYPITQNGSVIWTSGEKALLFKLLDRNGKNGIQQIAAMLGSKSELEVIEYLKVIQSGLEDHKWKEAPETIVMGEVPAAMEVSKECCAELEKYARALVMREDLDLERAHRSTYDANALIAHEQAWKLVAEKVNPPLRGRIDLAANVLHVPGWINLSTVLFMNFGGSRSEDCWSNIVQSRNESPALHGEALMDFYALTMSITRRLVQSAIFFAMSRLHGLRAMGRERAKFVRTRDVRAAIDVLNMKHDRAGFFVDVARRNGLSITDNVAGEEPRFMSYDEAHEILQKDEDSDSEPDQDDMPIGLEEDDAQSESDSVLSEPASGPSSVPPTERNNIPLDPEEEDANLLDSEVSRREEINLWRLLEEPVPSRFKVPLIPENQNEKDILVHKSVRNWTSTENYNPRDHDWRDRTIYCSDWEVYGDGTQDLEDDLNENRRKRRWAMFEEDITEEIESPRKKQASDVITIDDSAAEDSGIGAADDEAPTEMSDRMDVDESSRPPSVVVPRYGSAE</sequence>
<accession>A0AAD6CK07</accession>
<proteinExistence type="predicted"/>
<dbReference type="GO" id="GO:0006361">
    <property type="term" value="P:transcription initiation at RNA polymerase I promoter"/>
    <property type="evidence" value="ECO:0007669"/>
    <property type="project" value="TreeGrafter"/>
</dbReference>